<keyword evidence="1" id="KW-0732">Signal</keyword>
<dbReference type="Gene3D" id="2.60.120.380">
    <property type="match status" value="1"/>
</dbReference>
<evidence type="ECO:0000313" key="3">
    <source>
        <dbReference type="Proteomes" id="UP000060630"/>
    </source>
</evidence>
<name>A0A125DMA7_9BURK</name>
<comment type="caution">
    <text evidence="2">The sequence shown here is derived from an EMBL/GenBank/DDBJ whole genome shotgun (WGS) entry which is preliminary data.</text>
</comment>
<feature type="chain" id="PRO_5007177340" description="DUF2135 domain-containing protein" evidence="1">
    <location>
        <begin position="28"/>
        <end position="439"/>
    </location>
</feature>
<organism evidence="2 3">
    <name type="scientific">Burkholderia ubonensis</name>
    <dbReference type="NCBI Taxonomy" id="101571"/>
    <lineage>
        <taxon>Bacteria</taxon>
        <taxon>Pseudomonadati</taxon>
        <taxon>Pseudomonadota</taxon>
        <taxon>Betaproteobacteria</taxon>
        <taxon>Burkholderiales</taxon>
        <taxon>Burkholderiaceae</taxon>
        <taxon>Burkholderia</taxon>
        <taxon>Burkholderia cepacia complex</taxon>
    </lineage>
</organism>
<dbReference type="RefSeq" id="WP_060191924.1">
    <property type="nucleotide sequence ID" value="NZ_LPHD01000049.1"/>
</dbReference>
<accession>A0A125DMA7</accession>
<reference evidence="2 3" key="1">
    <citation type="submission" date="2015-11" db="EMBL/GenBank/DDBJ databases">
        <title>Expanding the genomic diversity of Burkholderia species for the development of highly accurate diagnostics.</title>
        <authorList>
            <person name="Sahl J."/>
            <person name="Keim P."/>
            <person name="Wagner D."/>
        </authorList>
    </citation>
    <scope>NUCLEOTIDE SEQUENCE [LARGE SCALE GENOMIC DNA]</scope>
    <source>
        <strain evidence="2 3">MSMB2087WGS</strain>
    </source>
</reference>
<dbReference type="EMBL" id="LPHD01000049">
    <property type="protein sequence ID" value="KWA83762.1"/>
    <property type="molecule type" value="Genomic_DNA"/>
</dbReference>
<sequence length="439" mass="46276">MNKTIRKTIAGALAACMALIPVSQAVATPGPSACSTGGVAVGFFNGVLTSQNDATYALVHMRAQFGRQTAQGEPIRYETFYNYTNGIEDFVETFAQRLKEEEGVLDDRFELFNEAVHGKGAMLDTISTVMPASKGIVSGVVDAFTAFVAHALTAMLGSPPTLSNYTEHQGRIAALALEGKKMLFFAHSQGNLFVNQAYAYALTKVTAASVKVVHAAPASPTLNGEYTLADKDLVINGLRLVGTVAGNTDTIPGYFDRQPGLNKKTDVLGHGLLEIYLNPSLATAARLKAQVATALSTLVAPPAAAAAGFISATMTWDGTGDADLHTYEPDGTHVFYGHPVGNSGLLDVDNTQAYGPEHYYSTCNASTLQTGTYRFMVANFNHADGRKVTLQVSSNNDGVLGTSTVTLGQATGSTPTLQLMNVTVTQDAATGQFRASIAQ</sequence>
<protein>
    <recommendedName>
        <fullName evidence="4">DUF2135 domain-containing protein</fullName>
    </recommendedName>
</protein>
<dbReference type="AlphaFoldDB" id="A0A125DMA7"/>
<feature type="signal peptide" evidence="1">
    <location>
        <begin position="1"/>
        <end position="27"/>
    </location>
</feature>
<gene>
    <name evidence="2" type="ORF">WL29_20575</name>
</gene>
<dbReference type="Proteomes" id="UP000060630">
    <property type="component" value="Unassembled WGS sequence"/>
</dbReference>
<evidence type="ECO:0000256" key="1">
    <source>
        <dbReference type="SAM" id="SignalP"/>
    </source>
</evidence>
<proteinExistence type="predicted"/>
<evidence type="ECO:0008006" key="4">
    <source>
        <dbReference type="Google" id="ProtNLM"/>
    </source>
</evidence>
<evidence type="ECO:0000313" key="2">
    <source>
        <dbReference type="EMBL" id="KWA83762.1"/>
    </source>
</evidence>